<reference evidence="2" key="1">
    <citation type="journal article" date="2023" name="G3 (Bethesda)">
        <title>Genome assembly and association tests identify interacting loci associated with vigor, precocity, and sex in interspecific pistachio rootstocks.</title>
        <authorList>
            <person name="Palmer W."/>
            <person name="Jacygrad E."/>
            <person name="Sagayaradj S."/>
            <person name="Cavanaugh K."/>
            <person name="Han R."/>
            <person name="Bertier L."/>
            <person name="Beede B."/>
            <person name="Kafkas S."/>
            <person name="Golino D."/>
            <person name="Preece J."/>
            <person name="Michelmore R."/>
        </authorList>
    </citation>
    <scope>NUCLEOTIDE SEQUENCE [LARGE SCALE GENOMIC DNA]</scope>
</reference>
<protein>
    <submittedName>
        <fullName evidence="1">Uncharacterized protein</fullName>
    </submittedName>
</protein>
<gene>
    <name evidence="1" type="ORF">Patl1_11291</name>
</gene>
<evidence type="ECO:0000313" key="1">
    <source>
        <dbReference type="EMBL" id="KAJ0080878.1"/>
    </source>
</evidence>
<evidence type="ECO:0000313" key="2">
    <source>
        <dbReference type="Proteomes" id="UP001164250"/>
    </source>
</evidence>
<keyword evidence="2" id="KW-1185">Reference proteome</keyword>
<sequence>MEVANRGNTQYGMENFAGNNNYKYWRMCMEAYLQGQDLWELVTDANAWIPIDIPEHAESQRKWKIKCGKTLFALRTSISKEFIDHVRDGKPNKKNTSTWDKTKEEDSSAEKDGNSQSKKSITCFRCGKTRHIKRNCRVKISKANVACASEGDDQLKWGQCFTVEEV</sequence>
<accession>A0ACC1A4C3</accession>
<dbReference type="Proteomes" id="UP001164250">
    <property type="component" value="Chromosome 12"/>
</dbReference>
<comment type="caution">
    <text evidence="1">The sequence shown here is derived from an EMBL/GenBank/DDBJ whole genome shotgun (WGS) entry which is preliminary data.</text>
</comment>
<organism evidence="1 2">
    <name type="scientific">Pistacia atlantica</name>
    <dbReference type="NCBI Taxonomy" id="434234"/>
    <lineage>
        <taxon>Eukaryota</taxon>
        <taxon>Viridiplantae</taxon>
        <taxon>Streptophyta</taxon>
        <taxon>Embryophyta</taxon>
        <taxon>Tracheophyta</taxon>
        <taxon>Spermatophyta</taxon>
        <taxon>Magnoliopsida</taxon>
        <taxon>eudicotyledons</taxon>
        <taxon>Gunneridae</taxon>
        <taxon>Pentapetalae</taxon>
        <taxon>rosids</taxon>
        <taxon>malvids</taxon>
        <taxon>Sapindales</taxon>
        <taxon>Anacardiaceae</taxon>
        <taxon>Pistacia</taxon>
    </lineage>
</organism>
<dbReference type="EMBL" id="CM047908">
    <property type="protein sequence ID" value="KAJ0080878.1"/>
    <property type="molecule type" value="Genomic_DNA"/>
</dbReference>
<proteinExistence type="predicted"/>
<name>A0ACC1A4C3_9ROSI</name>